<evidence type="ECO:0000313" key="2">
    <source>
        <dbReference type="EMBL" id="MBF0598455.1"/>
    </source>
</evidence>
<comment type="caution">
    <text evidence="2">The sequence shown here is derived from an EMBL/GenBank/DDBJ whole genome shotgun (WGS) entry which is preliminary data.</text>
</comment>
<dbReference type="Proteomes" id="UP000608754">
    <property type="component" value="Unassembled WGS sequence"/>
</dbReference>
<accession>A0A8J7FT65</accession>
<gene>
    <name evidence="2" type="ORF">IM532_13575</name>
</gene>
<reference evidence="2" key="1">
    <citation type="submission" date="2020-10" db="EMBL/GenBank/DDBJ databases">
        <authorList>
            <person name="Lu T."/>
            <person name="Wang Q."/>
            <person name="Han X."/>
        </authorList>
    </citation>
    <scope>NUCLEOTIDE SEQUENCE</scope>
    <source>
        <strain evidence="2">WQ 117</strain>
    </source>
</reference>
<evidence type="ECO:0000313" key="3">
    <source>
        <dbReference type="Proteomes" id="UP000608754"/>
    </source>
</evidence>
<feature type="transmembrane region" description="Helical" evidence="1">
    <location>
        <begin position="42"/>
        <end position="61"/>
    </location>
</feature>
<organism evidence="2 3">
    <name type="scientific">Faecalibacter rhinopitheci</name>
    <dbReference type="NCBI Taxonomy" id="2779678"/>
    <lineage>
        <taxon>Bacteria</taxon>
        <taxon>Pseudomonadati</taxon>
        <taxon>Bacteroidota</taxon>
        <taxon>Flavobacteriia</taxon>
        <taxon>Flavobacteriales</taxon>
        <taxon>Weeksellaceae</taxon>
        <taxon>Faecalibacter</taxon>
    </lineage>
</organism>
<keyword evidence="1" id="KW-0472">Membrane</keyword>
<feature type="transmembrane region" description="Helical" evidence="1">
    <location>
        <begin position="12"/>
        <end position="30"/>
    </location>
</feature>
<proteinExistence type="predicted"/>
<keyword evidence="1" id="KW-0812">Transmembrane</keyword>
<feature type="transmembrane region" description="Helical" evidence="1">
    <location>
        <begin position="73"/>
        <end position="96"/>
    </location>
</feature>
<name>A0A8J7FT65_9FLAO</name>
<sequence length="107" mass="12684">MNSNLLEYLKKYIWFFIIGGILSLPFNWFFKLDMDKFFEINATIGYLQIGIKIIIAILLYFDFSKENLSNKYKYFAVFSSLFYGLFGVVIFSLLFLEKNLNNKRNVA</sequence>
<keyword evidence="1" id="KW-1133">Transmembrane helix</keyword>
<protein>
    <submittedName>
        <fullName evidence="2">Uncharacterized protein</fullName>
    </submittedName>
</protein>
<dbReference type="RefSeq" id="WP_194184033.1">
    <property type="nucleotide sequence ID" value="NZ_JADGIK010000033.1"/>
</dbReference>
<dbReference type="AlphaFoldDB" id="A0A8J7FT65"/>
<evidence type="ECO:0000256" key="1">
    <source>
        <dbReference type="SAM" id="Phobius"/>
    </source>
</evidence>
<dbReference type="EMBL" id="JADGIK010000033">
    <property type="protein sequence ID" value="MBF0598455.1"/>
    <property type="molecule type" value="Genomic_DNA"/>
</dbReference>
<keyword evidence="3" id="KW-1185">Reference proteome</keyword>